<dbReference type="RefSeq" id="WP_386045791.1">
    <property type="nucleotide sequence ID" value="NZ_JBHUIO010000005.1"/>
</dbReference>
<proteinExistence type="predicted"/>
<dbReference type="Pfam" id="PF14117">
    <property type="entry name" value="DUF4287"/>
    <property type="match status" value="1"/>
</dbReference>
<dbReference type="Pfam" id="PF18899">
    <property type="entry name" value="DUF5655"/>
    <property type="match status" value="1"/>
</dbReference>
<keyword evidence="3" id="KW-1185">Reference proteome</keyword>
<accession>A0ABW4ZWZ1</accession>
<comment type="caution">
    <text evidence="2">The sequence shown here is derived from an EMBL/GenBank/DDBJ whole genome shotgun (WGS) entry which is preliminary data.</text>
</comment>
<sequence length="190" mass="21373">MTTTVQNMEAKMIASMKKRTGRTLEEWVEKARRDGVPDGKGRMKWIKEEYGLGQSTAYLIMNHLDGNSLTGIYSDGDKLVDAQFQGDHAALRELYEWMKGEIEALGEGVEARPCKTYVPFYRKKQFAVLKPHKGKLQVGLALPDAVSSDRLESSKGLGFNERLKLKFSLDKQADLDEELRGLLGLAYEAN</sequence>
<gene>
    <name evidence="2" type="ORF">ACFSOY_08915</name>
</gene>
<feature type="domain" description="DUF5655" evidence="1">
    <location>
        <begin position="80"/>
        <end position="189"/>
    </location>
</feature>
<name>A0ABW4ZWZ1_9BACL</name>
<evidence type="ECO:0000313" key="3">
    <source>
        <dbReference type="Proteomes" id="UP001597343"/>
    </source>
</evidence>
<dbReference type="InterPro" id="IPR043714">
    <property type="entry name" value="DUF5655"/>
</dbReference>
<dbReference type="InterPro" id="IPR025629">
    <property type="entry name" value="DUF4287"/>
</dbReference>
<reference evidence="3" key="1">
    <citation type="journal article" date="2019" name="Int. J. Syst. Evol. Microbiol.">
        <title>The Global Catalogue of Microorganisms (GCM) 10K type strain sequencing project: providing services to taxonomists for standard genome sequencing and annotation.</title>
        <authorList>
            <consortium name="The Broad Institute Genomics Platform"/>
            <consortium name="The Broad Institute Genome Sequencing Center for Infectious Disease"/>
            <person name="Wu L."/>
            <person name="Ma J."/>
        </authorList>
    </citation>
    <scope>NUCLEOTIDE SEQUENCE [LARGE SCALE GENOMIC DNA]</scope>
    <source>
        <strain evidence="3">CGMCC 1.13574</strain>
    </source>
</reference>
<evidence type="ECO:0000259" key="1">
    <source>
        <dbReference type="Pfam" id="PF18899"/>
    </source>
</evidence>
<organism evidence="2 3">
    <name type="scientific">Tumebacillus lipolyticus</name>
    <dbReference type="NCBI Taxonomy" id="1280370"/>
    <lineage>
        <taxon>Bacteria</taxon>
        <taxon>Bacillati</taxon>
        <taxon>Bacillota</taxon>
        <taxon>Bacilli</taxon>
        <taxon>Bacillales</taxon>
        <taxon>Alicyclobacillaceae</taxon>
        <taxon>Tumebacillus</taxon>
    </lineage>
</organism>
<protein>
    <submittedName>
        <fullName evidence="2">DUF5655 domain-containing protein</fullName>
    </submittedName>
</protein>
<dbReference type="EMBL" id="JBHUIO010000005">
    <property type="protein sequence ID" value="MFD2170115.1"/>
    <property type="molecule type" value="Genomic_DNA"/>
</dbReference>
<dbReference type="Proteomes" id="UP001597343">
    <property type="component" value="Unassembled WGS sequence"/>
</dbReference>
<evidence type="ECO:0000313" key="2">
    <source>
        <dbReference type="EMBL" id="MFD2170115.1"/>
    </source>
</evidence>